<evidence type="ECO:0000256" key="7">
    <source>
        <dbReference type="RuleBase" id="RU365084"/>
    </source>
</evidence>
<protein>
    <recommendedName>
        <fullName evidence="7">Dolichol phosphate-mannose biosynthesis regulatory protein</fullName>
    </recommendedName>
</protein>
<evidence type="ECO:0000256" key="3">
    <source>
        <dbReference type="ARBA" id="ARBA00022692"/>
    </source>
</evidence>
<gene>
    <name evidence="8" type="primary">AlNc14C148G7441</name>
    <name evidence="8" type="ORF">ALNC14_083740</name>
</gene>
<dbReference type="PANTHER" id="PTHR15039">
    <property type="entry name" value="DOLICHOL PHOSPHATE-MANNOSE BIOSYNTHESIS REGULATORY PROTEIN"/>
    <property type="match status" value="1"/>
</dbReference>
<proteinExistence type="inferred from homology"/>
<keyword evidence="4 7" id="KW-0256">Endoplasmic reticulum</keyword>
<dbReference type="GO" id="GO:0180047">
    <property type="term" value="P:dolichol phosphate mannose biosynthetic process"/>
    <property type="evidence" value="ECO:0007669"/>
    <property type="project" value="InterPro"/>
</dbReference>
<dbReference type="InterPro" id="IPR009914">
    <property type="entry name" value="DPM2"/>
</dbReference>
<name>F0WLQ9_9STRA</name>
<dbReference type="EMBL" id="FR824193">
    <property type="protein sequence ID" value="CCA22231.1"/>
    <property type="molecule type" value="Genomic_DNA"/>
</dbReference>
<dbReference type="AlphaFoldDB" id="F0WLQ9"/>
<evidence type="ECO:0000256" key="5">
    <source>
        <dbReference type="ARBA" id="ARBA00022989"/>
    </source>
</evidence>
<accession>F0WLQ9</accession>
<comment type="subunit">
    <text evidence="7">Component of the dolichol-phosphate mannose (DPM) synthase complex.</text>
</comment>
<keyword evidence="5 7" id="KW-1133">Transmembrane helix</keyword>
<dbReference type="GO" id="GO:0030234">
    <property type="term" value="F:enzyme regulator activity"/>
    <property type="evidence" value="ECO:0007669"/>
    <property type="project" value="UniProtKB-UniRule"/>
</dbReference>
<comment type="pathway">
    <text evidence="7">Protein modification; protein glycosylation.</text>
</comment>
<sequence length="85" mass="9490">MSVSDKTAGVIVLSLSSILYAYYTVWVILTPFIDSDHPIQRIFAPYHFALVLPAIILVLLFTIAVTYIGTVMIQSKPHHLSTNRS</sequence>
<feature type="transmembrane region" description="Helical" evidence="7">
    <location>
        <begin position="7"/>
        <end position="29"/>
    </location>
</feature>
<evidence type="ECO:0000256" key="2">
    <source>
        <dbReference type="ARBA" id="ARBA00005478"/>
    </source>
</evidence>
<feature type="transmembrane region" description="Helical" evidence="7">
    <location>
        <begin position="49"/>
        <end position="73"/>
    </location>
</feature>
<evidence type="ECO:0000256" key="4">
    <source>
        <dbReference type="ARBA" id="ARBA00022824"/>
    </source>
</evidence>
<dbReference type="GO" id="GO:0005789">
    <property type="term" value="C:endoplasmic reticulum membrane"/>
    <property type="evidence" value="ECO:0007669"/>
    <property type="project" value="UniProtKB-SubCell"/>
</dbReference>
<dbReference type="GO" id="GO:0033185">
    <property type="term" value="C:dolichol-phosphate-mannose synthase complex"/>
    <property type="evidence" value="ECO:0007669"/>
    <property type="project" value="TreeGrafter"/>
</dbReference>
<dbReference type="UniPathway" id="UPA00378"/>
<dbReference type="PANTHER" id="PTHR15039:SF11">
    <property type="entry name" value="DOLICHOL PHOSPHATE-MANNOSE BIOSYNTHESIS REGULATORY PROTEIN"/>
    <property type="match status" value="1"/>
</dbReference>
<dbReference type="HOGENOM" id="CLU_150144_2_1_1"/>
<comment type="subcellular location">
    <subcellularLocation>
        <location evidence="1 7">Endoplasmic reticulum membrane</location>
        <topology evidence="1 7">Multi-pass membrane protein</topology>
    </subcellularLocation>
</comment>
<organism evidence="8">
    <name type="scientific">Albugo laibachii Nc14</name>
    <dbReference type="NCBI Taxonomy" id="890382"/>
    <lineage>
        <taxon>Eukaryota</taxon>
        <taxon>Sar</taxon>
        <taxon>Stramenopiles</taxon>
        <taxon>Oomycota</taxon>
        <taxon>Peronosporomycetes</taxon>
        <taxon>Albuginales</taxon>
        <taxon>Albuginaceae</taxon>
        <taxon>Albugo</taxon>
    </lineage>
</organism>
<evidence type="ECO:0000256" key="6">
    <source>
        <dbReference type="ARBA" id="ARBA00023136"/>
    </source>
</evidence>
<comment type="similarity">
    <text evidence="2 7">Belongs to the DPM2 family.</text>
</comment>
<reference evidence="8" key="2">
    <citation type="submission" date="2011-02" db="EMBL/GenBank/DDBJ databases">
        <authorList>
            <person name="MacLean D."/>
        </authorList>
    </citation>
    <scope>NUCLEOTIDE SEQUENCE</scope>
</reference>
<dbReference type="Pfam" id="PF07297">
    <property type="entry name" value="DPM2"/>
    <property type="match status" value="1"/>
</dbReference>
<comment type="function">
    <text evidence="7">Regulatory subunit of the dolichol-phosphate mannose (DPM) synthase complex; essential for the ER localization.</text>
</comment>
<evidence type="ECO:0000313" key="8">
    <source>
        <dbReference type="EMBL" id="CCA22231.1"/>
    </source>
</evidence>
<keyword evidence="6 7" id="KW-0472">Membrane</keyword>
<keyword evidence="3 7" id="KW-0812">Transmembrane</keyword>
<dbReference type="GO" id="GO:0006506">
    <property type="term" value="P:GPI anchor biosynthetic process"/>
    <property type="evidence" value="ECO:0007669"/>
    <property type="project" value="TreeGrafter"/>
</dbReference>
<evidence type="ECO:0000256" key="1">
    <source>
        <dbReference type="ARBA" id="ARBA00004477"/>
    </source>
</evidence>
<reference evidence="8" key="1">
    <citation type="journal article" date="2011" name="PLoS Biol.">
        <title>Gene gain and loss during evolution of obligate parasitism in the white rust pathogen of Arabidopsis thaliana.</title>
        <authorList>
            <person name="Kemen E."/>
            <person name="Gardiner A."/>
            <person name="Schultz-Larsen T."/>
            <person name="Kemen A.C."/>
            <person name="Balmuth A.L."/>
            <person name="Robert-Seilaniantz A."/>
            <person name="Bailey K."/>
            <person name="Holub E."/>
            <person name="Studholme D.J."/>
            <person name="Maclean D."/>
            <person name="Jones J.D."/>
        </authorList>
    </citation>
    <scope>NUCLEOTIDE SEQUENCE</scope>
</reference>